<proteinExistence type="predicted"/>
<gene>
    <name evidence="4" type="ORF">J437_LFUL000324</name>
</gene>
<protein>
    <recommendedName>
        <fullName evidence="3">ADAMTS/ADAMTS-like Spacer 1 domain-containing protein</fullName>
    </recommendedName>
</protein>
<evidence type="ECO:0000313" key="4">
    <source>
        <dbReference type="EMBL" id="KAG8227018.1"/>
    </source>
</evidence>
<organism evidence="4 5">
    <name type="scientific">Ladona fulva</name>
    <name type="common">Scarce chaser dragonfly</name>
    <name type="synonym">Libellula fulva</name>
    <dbReference type="NCBI Taxonomy" id="123851"/>
    <lineage>
        <taxon>Eukaryota</taxon>
        <taxon>Metazoa</taxon>
        <taxon>Ecdysozoa</taxon>
        <taxon>Arthropoda</taxon>
        <taxon>Hexapoda</taxon>
        <taxon>Insecta</taxon>
        <taxon>Pterygota</taxon>
        <taxon>Palaeoptera</taxon>
        <taxon>Odonata</taxon>
        <taxon>Epiprocta</taxon>
        <taxon>Anisoptera</taxon>
        <taxon>Libelluloidea</taxon>
        <taxon>Libellulidae</taxon>
        <taxon>Ladona</taxon>
    </lineage>
</organism>
<evidence type="ECO:0000256" key="2">
    <source>
        <dbReference type="ARBA" id="ARBA00022525"/>
    </source>
</evidence>
<comment type="caution">
    <text evidence="4">The sequence shown here is derived from an EMBL/GenBank/DDBJ whole genome shotgun (WGS) entry which is preliminary data.</text>
</comment>
<comment type="subcellular location">
    <subcellularLocation>
        <location evidence="1">Secreted</location>
    </subcellularLocation>
</comment>
<keyword evidence="5" id="KW-1185">Reference proteome</keyword>
<dbReference type="Pfam" id="PF05986">
    <property type="entry name" value="ADAMTS_spacer1"/>
    <property type="match status" value="1"/>
</dbReference>
<feature type="domain" description="ADAMTS/ADAMTS-like Spacer 1" evidence="3">
    <location>
        <begin position="169"/>
        <end position="207"/>
    </location>
</feature>
<dbReference type="Proteomes" id="UP000792457">
    <property type="component" value="Unassembled WGS sequence"/>
</dbReference>
<dbReference type="Gene3D" id="2.60.120.830">
    <property type="match status" value="1"/>
</dbReference>
<reference evidence="4" key="2">
    <citation type="submission" date="2017-10" db="EMBL/GenBank/DDBJ databases">
        <title>Ladona fulva Genome sequencing and assembly.</title>
        <authorList>
            <person name="Murali S."/>
            <person name="Richards S."/>
            <person name="Bandaranaike D."/>
            <person name="Bellair M."/>
            <person name="Blankenburg K."/>
            <person name="Chao H."/>
            <person name="Dinh H."/>
            <person name="Doddapaneni H."/>
            <person name="Dugan-Rocha S."/>
            <person name="Elkadiri S."/>
            <person name="Gnanaolivu R."/>
            <person name="Hernandez B."/>
            <person name="Skinner E."/>
            <person name="Javaid M."/>
            <person name="Lee S."/>
            <person name="Li M."/>
            <person name="Ming W."/>
            <person name="Munidasa M."/>
            <person name="Muniz J."/>
            <person name="Nguyen L."/>
            <person name="Hughes D."/>
            <person name="Osuji N."/>
            <person name="Pu L.-L."/>
            <person name="Puazo M."/>
            <person name="Qu C."/>
            <person name="Quiroz J."/>
            <person name="Raj R."/>
            <person name="Weissenberger G."/>
            <person name="Xin Y."/>
            <person name="Zou X."/>
            <person name="Han Y."/>
            <person name="Worley K."/>
            <person name="Muzny D."/>
            <person name="Gibbs R."/>
        </authorList>
    </citation>
    <scope>NUCLEOTIDE SEQUENCE</scope>
    <source>
        <strain evidence="4">Sampled in the wild</strain>
    </source>
</reference>
<keyword evidence="2" id="KW-0964">Secreted</keyword>
<dbReference type="GO" id="GO:0031012">
    <property type="term" value="C:extracellular matrix"/>
    <property type="evidence" value="ECO:0007669"/>
    <property type="project" value="TreeGrafter"/>
</dbReference>
<evidence type="ECO:0000256" key="1">
    <source>
        <dbReference type="ARBA" id="ARBA00004613"/>
    </source>
</evidence>
<dbReference type="PANTHER" id="PTHR13723:SF305">
    <property type="entry name" value="PROTEIN MADD-4"/>
    <property type="match status" value="1"/>
</dbReference>
<name>A0A8K0K2Y6_LADFU</name>
<dbReference type="AlphaFoldDB" id="A0A8K0K2Y6"/>
<dbReference type="GO" id="GO:0006508">
    <property type="term" value="P:proteolysis"/>
    <property type="evidence" value="ECO:0007669"/>
    <property type="project" value="TreeGrafter"/>
</dbReference>
<dbReference type="GO" id="GO:0030198">
    <property type="term" value="P:extracellular matrix organization"/>
    <property type="evidence" value="ECO:0007669"/>
    <property type="project" value="TreeGrafter"/>
</dbReference>
<dbReference type="InterPro" id="IPR010294">
    <property type="entry name" value="ADAMTS_spacer1"/>
</dbReference>
<dbReference type="EMBL" id="KZ308307">
    <property type="protein sequence ID" value="KAG8227018.1"/>
    <property type="molecule type" value="Genomic_DNA"/>
</dbReference>
<accession>A0A8K0K2Y6</accession>
<dbReference type="InterPro" id="IPR050439">
    <property type="entry name" value="ADAMTS_ADAMTS-like"/>
</dbReference>
<dbReference type="PANTHER" id="PTHR13723">
    <property type="entry name" value="ADAMTS A DISINTEGRIN AND METALLOPROTEASE WITH THROMBOSPONDIN MOTIFS PROTEASE"/>
    <property type="match status" value="1"/>
</dbReference>
<evidence type="ECO:0000313" key="5">
    <source>
        <dbReference type="Proteomes" id="UP000792457"/>
    </source>
</evidence>
<dbReference type="GO" id="GO:0004222">
    <property type="term" value="F:metalloendopeptidase activity"/>
    <property type="evidence" value="ECO:0007669"/>
    <property type="project" value="TreeGrafter"/>
</dbReference>
<dbReference type="GO" id="GO:0005576">
    <property type="term" value="C:extracellular region"/>
    <property type="evidence" value="ECO:0007669"/>
    <property type="project" value="UniProtKB-SubCell"/>
</dbReference>
<evidence type="ECO:0000259" key="3">
    <source>
        <dbReference type="Pfam" id="PF05986"/>
    </source>
</evidence>
<dbReference type="OrthoDB" id="5781878at2759"/>
<sequence>MICLGLHYSWGAEEEGSLGRNSRHTALLVASFLNALRRPFVPFPLCTPRIHTSPQHAESLTSSSYGSVLAWSSPNGHLSFWMPSVVPTPGYERFSTPIPPQIASGTKFSQREQSLGLKPSSIRRIYRRRNGFQRGAIILHVGCDGVIGSEKKIDACGLCGGDNSTCRLVSGLFTRPQLPVGYNLIAQIPRGACNINITELKQSRNYLGE</sequence>
<reference evidence="4" key="1">
    <citation type="submission" date="2013-04" db="EMBL/GenBank/DDBJ databases">
        <authorList>
            <person name="Qu J."/>
            <person name="Murali S.C."/>
            <person name="Bandaranaike D."/>
            <person name="Bellair M."/>
            <person name="Blankenburg K."/>
            <person name="Chao H."/>
            <person name="Dinh H."/>
            <person name="Doddapaneni H."/>
            <person name="Downs B."/>
            <person name="Dugan-Rocha S."/>
            <person name="Elkadiri S."/>
            <person name="Gnanaolivu R.D."/>
            <person name="Hernandez B."/>
            <person name="Javaid M."/>
            <person name="Jayaseelan J.C."/>
            <person name="Lee S."/>
            <person name="Li M."/>
            <person name="Ming W."/>
            <person name="Munidasa M."/>
            <person name="Muniz J."/>
            <person name="Nguyen L."/>
            <person name="Ongeri F."/>
            <person name="Osuji N."/>
            <person name="Pu L.-L."/>
            <person name="Puazo M."/>
            <person name="Qu C."/>
            <person name="Quiroz J."/>
            <person name="Raj R."/>
            <person name="Weissenberger G."/>
            <person name="Xin Y."/>
            <person name="Zou X."/>
            <person name="Han Y."/>
            <person name="Richards S."/>
            <person name="Worley K."/>
            <person name="Muzny D."/>
            <person name="Gibbs R."/>
        </authorList>
    </citation>
    <scope>NUCLEOTIDE SEQUENCE</scope>
    <source>
        <strain evidence="4">Sampled in the wild</strain>
    </source>
</reference>